<evidence type="ECO:0000256" key="1">
    <source>
        <dbReference type="ARBA" id="ARBA00023015"/>
    </source>
</evidence>
<dbReference type="PANTHER" id="PTHR30146">
    <property type="entry name" value="LACI-RELATED TRANSCRIPTIONAL REPRESSOR"/>
    <property type="match status" value="1"/>
</dbReference>
<dbReference type="SUPFAM" id="SSF53822">
    <property type="entry name" value="Periplasmic binding protein-like I"/>
    <property type="match status" value="1"/>
</dbReference>
<dbReference type="Gene3D" id="1.10.260.40">
    <property type="entry name" value="lambda repressor-like DNA-binding domains"/>
    <property type="match status" value="1"/>
</dbReference>
<keyword evidence="1" id="KW-0805">Transcription regulation</keyword>
<keyword evidence="3" id="KW-0804">Transcription</keyword>
<dbReference type="Proteomes" id="UP001299608">
    <property type="component" value="Unassembled WGS sequence"/>
</dbReference>
<proteinExistence type="predicted"/>
<evidence type="ECO:0000256" key="2">
    <source>
        <dbReference type="ARBA" id="ARBA00023125"/>
    </source>
</evidence>
<sequence>MKTTIRRISEATGFSAATISNALNRKKGVNPRTAEEIFKTASEMGYLQAAQQRKIHFVMYRTNGLITDDTPFFTMMMDGFQSECRRRGYDMVINYLDRRAADFKSQLDVLLEDRDSLVALMGAELMDQDLHYFSRARCRIVTLDYWSEDLPYSGIITNNSESARTAVNYLVEKGHRRLGYLRGDFRIKAFKLREAGYRAALAEQGIPYDPGYTVTVSTTMDGAYRDMLAYLKKKPGLADAYFADNDMIALGCMKALQECGIQIPGDVSLIGFDDLPFCDIVSPGLTSLRVPKQELGQMAVRRLLDIVEEGMDTKTQTLVSTRFVERDSVSDANGSDTIQYGAAMGSS</sequence>
<dbReference type="CDD" id="cd01392">
    <property type="entry name" value="HTH_LacI"/>
    <property type="match status" value="1"/>
</dbReference>
<evidence type="ECO:0000256" key="3">
    <source>
        <dbReference type="ARBA" id="ARBA00023163"/>
    </source>
</evidence>
<dbReference type="Pfam" id="PF13377">
    <property type="entry name" value="Peripla_BP_3"/>
    <property type="match status" value="1"/>
</dbReference>
<evidence type="ECO:0000313" key="8">
    <source>
        <dbReference type="Proteomes" id="UP001299608"/>
    </source>
</evidence>
<evidence type="ECO:0000313" key="6">
    <source>
        <dbReference type="EMBL" id="NSJ51886.1"/>
    </source>
</evidence>
<dbReference type="GO" id="GO:0000976">
    <property type="term" value="F:transcription cis-regulatory region binding"/>
    <property type="evidence" value="ECO:0007669"/>
    <property type="project" value="TreeGrafter"/>
</dbReference>
<dbReference type="SUPFAM" id="SSF47413">
    <property type="entry name" value="lambda repressor-like DNA-binding domains"/>
    <property type="match status" value="1"/>
</dbReference>
<feature type="domain" description="Transcriptional regulator LacI/GalR-like sensor" evidence="4">
    <location>
        <begin position="167"/>
        <end position="329"/>
    </location>
</feature>
<accession>A0AAW5BY88</accession>
<dbReference type="Proteomes" id="UP000669239">
    <property type="component" value="Unassembled WGS sequence"/>
</dbReference>
<dbReference type="RefSeq" id="WP_117561525.1">
    <property type="nucleotide sequence ID" value="NZ_CAXTHN010000011.1"/>
</dbReference>
<comment type="caution">
    <text evidence="5">The sequence shown here is derived from an EMBL/GenBank/DDBJ whole genome shotgun (WGS) entry which is preliminary data.</text>
</comment>
<dbReference type="Gene3D" id="3.40.50.2300">
    <property type="match status" value="2"/>
</dbReference>
<reference evidence="6" key="2">
    <citation type="submission" date="2020-02" db="EMBL/GenBank/DDBJ databases">
        <authorList>
            <person name="Littmann E."/>
            <person name="Sorbara M."/>
        </authorList>
    </citation>
    <scope>NUCLEOTIDE SEQUENCE</scope>
    <source>
        <strain evidence="6">MSK.1.17</strain>
    </source>
</reference>
<organism evidence="5 8">
    <name type="scientific">Enterocloster aldenensis</name>
    <dbReference type="NCBI Taxonomy" id="358742"/>
    <lineage>
        <taxon>Bacteria</taxon>
        <taxon>Bacillati</taxon>
        <taxon>Bacillota</taxon>
        <taxon>Clostridia</taxon>
        <taxon>Lachnospirales</taxon>
        <taxon>Lachnospiraceae</taxon>
        <taxon>Enterocloster</taxon>
    </lineage>
</organism>
<keyword evidence="2 5" id="KW-0238">DNA-binding</keyword>
<dbReference type="InterPro" id="IPR046335">
    <property type="entry name" value="LacI/GalR-like_sensor"/>
</dbReference>
<dbReference type="InterPro" id="IPR000843">
    <property type="entry name" value="HTH_LacI"/>
</dbReference>
<dbReference type="PANTHER" id="PTHR30146:SF109">
    <property type="entry name" value="HTH-TYPE TRANSCRIPTIONAL REGULATOR GALS"/>
    <property type="match status" value="1"/>
</dbReference>
<evidence type="ECO:0000259" key="4">
    <source>
        <dbReference type="Pfam" id="PF13377"/>
    </source>
</evidence>
<keyword evidence="7" id="KW-1185">Reference proteome</keyword>
<dbReference type="AlphaFoldDB" id="A0AAW5BY88"/>
<evidence type="ECO:0000313" key="5">
    <source>
        <dbReference type="EMBL" id="MCG4746262.1"/>
    </source>
</evidence>
<reference evidence="5" key="3">
    <citation type="submission" date="2022-01" db="EMBL/GenBank/DDBJ databases">
        <title>Collection of gut derived symbiotic bacterial strains cultured from healthy donors.</title>
        <authorList>
            <person name="Lin H."/>
            <person name="Kohout C."/>
            <person name="Waligurski E."/>
            <person name="Pamer E.G."/>
        </authorList>
    </citation>
    <scope>NUCLEOTIDE SEQUENCE</scope>
    <source>
        <strain evidence="5">DFI.6.55</strain>
    </source>
</reference>
<dbReference type="InterPro" id="IPR028082">
    <property type="entry name" value="Peripla_BP_I"/>
</dbReference>
<dbReference type="EMBL" id="JAAITT010000050">
    <property type="protein sequence ID" value="NSJ51886.1"/>
    <property type="molecule type" value="Genomic_DNA"/>
</dbReference>
<dbReference type="InterPro" id="IPR010982">
    <property type="entry name" value="Lambda_DNA-bd_dom_sf"/>
</dbReference>
<gene>
    <name evidence="6" type="ORF">G5B36_24735</name>
    <name evidence="5" type="ORF">L0N08_12620</name>
</gene>
<dbReference type="GO" id="GO:0003700">
    <property type="term" value="F:DNA-binding transcription factor activity"/>
    <property type="evidence" value="ECO:0007669"/>
    <property type="project" value="TreeGrafter"/>
</dbReference>
<evidence type="ECO:0000313" key="7">
    <source>
        <dbReference type="Proteomes" id="UP000669239"/>
    </source>
</evidence>
<dbReference type="EMBL" id="JAKNGE010000014">
    <property type="protein sequence ID" value="MCG4746262.1"/>
    <property type="molecule type" value="Genomic_DNA"/>
</dbReference>
<protein>
    <submittedName>
        <fullName evidence="5">LacI family DNA-binding transcriptional regulator</fullName>
    </submittedName>
    <submittedName>
        <fullName evidence="6">LacI family transcriptional regulator</fullName>
    </submittedName>
</protein>
<name>A0AAW5BY88_9FIRM</name>
<reference evidence="6 7" key="1">
    <citation type="journal article" date="2020" name="Cell Host Microbe">
        <title>Functional and Genomic Variation between Human-Derived Isolates of Lachnospiraceae Reveals Inter- and Intra-Species Diversity.</title>
        <authorList>
            <person name="Sorbara M.T."/>
            <person name="Littmann E.R."/>
            <person name="Fontana E."/>
            <person name="Moody T.U."/>
            <person name="Kohout C.E."/>
            <person name="Gjonbalaj M."/>
            <person name="Eaton V."/>
            <person name="Seok R."/>
            <person name="Leiner I.M."/>
            <person name="Pamer E.G."/>
        </authorList>
    </citation>
    <scope>NUCLEOTIDE SEQUENCE [LARGE SCALE GENOMIC DNA]</scope>
    <source>
        <strain evidence="6 7">MSK.1.17</strain>
    </source>
</reference>